<feature type="transmembrane region" description="Helical" evidence="1">
    <location>
        <begin position="101"/>
        <end position="119"/>
    </location>
</feature>
<dbReference type="RefSeq" id="WP_014216845.1">
    <property type="nucleotide sequence ID" value="NZ_LWBO01000084.1"/>
</dbReference>
<sequence length="153" mass="17321">MDDLNSEAKTEILLLLLTLLVFLISGLVFLITQFRTLDEIRPENQRLSPPKVWLQLIPVYGLVWQFFVISRLSDSIRAELNSPVGDSILPEESIPANVRPTFAVGIAYATCFCVGILPIDTIKSAASLLGIIFWIIYWVQLAKYKRKITKRAK</sequence>
<dbReference type="Proteomes" id="UP000192277">
    <property type="component" value="Unassembled WGS sequence"/>
</dbReference>
<evidence type="ECO:0000313" key="3">
    <source>
        <dbReference type="Proteomes" id="UP000192277"/>
    </source>
</evidence>
<protein>
    <submittedName>
        <fullName evidence="2">Uncharacterized protein</fullName>
    </submittedName>
</protein>
<keyword evidence="3" id="KW-1185">Reference proteome</keyword>
<keyword evidence="1" id="KW-1133">Transmembrane helix</keyword>
<proteinExistence type="predicted"/>
<name>A0ABX3NMW7_9BACT</name>
<gene>
    <name evidence="2" type="ORF">A4D02_18825</name>
</gene>
<accession>A0ABX3NMW7</accession>
<reference evidence="2 3" key="1">
    <citation type="submission" date="2016-04" db="EMBL/GenBank/DDBJ databases">
        <authorList>
            <person name="Chen L."/>
            <person name="Zhuang W."/>
            <person name="Wang G."/>
        </authorList>
    </citation>
    <scope>NUCLEOTIDE SEQUENCE [LARGE SCALE GENOMIC DNA]</scope>
    <source>
        <strain evidence="3">GR20</strain>
    </source>
</reference>
<evidence type="ECO:0000256" key="1">
    <source>
        <dbReference type="SAM" id="Phobius"/>
    </source>
</evidence>
<keyword evidence="1" id="KW-0812">Transmembrane</keyword>
<feature type="transmembrane region" description="Helical" evidence="1">
    <location>
        <begin position="52"/>
        <end position="69"/>
    </location>
</feature>
<feature type="transmembrane region" description="Helical" evidence="1">
    <location>
        <begin position="12"/>
        <end position="32"/>
    </location>
</feature>
<feature type="transmembrane region" description="Helical" evidence="1">
    <location>
        <begin position="125"/>
        <end position="144"/>
    </location>
</feature>
<organism evidence="2 3">
    <name type="scientific">Niastella koreensis</name>
    <dbReference type="NCBI Taxonomy" id="354356"/>
    <lineage>
        <taxon>Bacteria</taxon>
        <taxon>Pseudomonadati</taxon>
        <taxon>Bacteroidota</taxon>
        <taxon>Chitinophagia</taxon>
        <taxon>Chitinophagales</taxon>
        <taxon>Chitinophagaceae</taxon>
        <taxon>Niastella</taxon>
    </lineage>
</organism>
<keyword evidence="1" id="KW-0472">Membrane</keyword>
<evidence type="ECO:0000313" key="2">
    <source>
        <dbReference type="EMBL" id="OQP39372.1"/>
    </source>
</evidence>
<dbReference type="EMBL" id="LWBO01000084">
    <property type="protein sequence ID" value="OQP39372.1"/>
    <property type="molecule type" value="Genomic_DNA"/>
</dbReference>
<comment type="caution">
    <text evidence="2">The sequence shown here is derived from an EMBL/GenBank/DDBJ whole genome shotgun (WGS) entry which is preliminary data.</text>
</comment>